<dbReference type="EMBL" id="CP035807">
    <property type="protein sequence ID" value="QEN06175.1"/>
    <property type="molecule type" value="Genomic_DNA"/>
</dbReference>
<dbReference type="RefSeq" id="WP_149569409.1">
    <property type="nucleotide sequence ID" value="NZ_CP035807.1"/>
</dbReference>
<name>A0A5C1QDL9_9SPIO</name>
<gene>
    <name evidence="2" type="ORF">EW093_16270</name>
</gene>
<evidence type="ECO:0000313" key="3">
    <source>
        <dbReference type="Proteomes" id="UP000323824"/>
    </source>
</evidence>
<reference evidence="2 3" key="1">
    <citation type="submission" date="2019-02" db="EMBL/GenBank/DDBJ databases">
        <authorList>
            <person name="Fomenkov A."/>
            <person name="Dubinina G."/>
            <person name="Grabovich M."/>
            <person name="Vincze T."/>
            <person name="Roberts R.J."/>
        </authorList>
    </citation>
    <scope>NUCLEOTIDE SEQUENCE [LARGE SCALE GENOMIC DNA]</scope>
    <source>
        <strain evidence="2 3">P</strain>
    </source>
</reference>
<dbReference type="PROSITE" id="PS51257">
    <property type="entry name" value="PROKAR_LIPOPROTEIN"/>
    <property type="match status" value="1"/>
</dbReference>
<reference evidence="2 3" key="2">
    <citation type="submission" date="2019-09" db="EMBL/GenBank/DDBJ databases">
        <title>Complete Genome Sequence and Methylome Analysis of free living Spirochaetas.</title>
        <authorList>
            <person name="Leshcheva N."/>
            <person name="Mikheeva N."/>
        </authorList>
    </citation>
    <scope>NUCLEOTIDE SEQUENCE [LARGE SCALE GENOMIC DNA]</scope>
    <source>
        <strain evidence="2 3">P</strain>
    </source>
</reference>
<sequence>MVKRHFLILLTLLLMISCKESNRDDKLEKKEIEIKEITNIKEKKIVDEKLNKSIETFIDVDQLYPELTAVEKKDSNLDLDESIEQFIILIDNLNLVTILVADFNKITREYFVAWEVRLPFIYNSDFSMSEQDILAYKHNMELVVSGTTIANNNALYIFRKSAPPKGIHIYYKTIFSYETTGTIELITPNRSLDYNESRKESDIPYSVAVEQTNIINENTIAITKENWVWDKRRNIFFRESAETTEQKINVKEKLRNVYYGNKNNFLKFINGEWLSKGLDPQENRIIIIDSKNDKVLFKYKDGVEEYYIYSFYQSFKKLIINLRNSDVSTIPYKLYFTLDSTDSFTITPPSNTSTLWDGSYNRINNVIKSSLISDTNIDIKKEIPFTGIYKNVAYTLNFSYPDYTKTDSITGAIEEGTFELLKLEDDQLILQLRAKSSLRSVYNVKNYQLWYSEQKLESQAIRTIKIHEGVLTTHGIEIKSDVNPIKFEQTEVISNE</sequence>
<dbReference type="NCBIfam" id="NF033751">
    <property type="entry name" value="pallilysin_like"/>
    <property type="match status" value="1"/>
</dbReference>
<proteinExistence type="predicted"/>
<evidence type="ECO:0000259" key="1">
    <source>
        <dbReference type="Pfam" id="PF18663"/>
    </source>
</evidence>
<dbReference type="Proteomes" id="UP000323824">
    <property type="component" value="Chromosome"/>
</dbReference>
<protein>
    <submittedName>
        <fullName evidence="2">Pallilysin-related adhesin</fullName>
    </submittedName>
</protein>
<evidence type="ECO:0000313" key="2">
    <source>
        <dbReference type="EMBL" id="QEN06175.1"/>
    </source>
</evidence>
<dbReference type="OrthoDB" id="366418at2"/>
<accession>A0A5C1QDL9</accession>
<dbReference type="AlphaFoldDB" id="A0A5C1QDL9"/>
<dbReference type="KEGG" id="sper:EW093_16270"/>
<dbReference type="InterPro" id="IPR041037">
    <property type="entry name" value="Pallilysin"/>
</dbReference>
<feature type="domain" description="Pallilysin beta barrel" evidence="1">
    <location>
        <begin position="252"/>
        <end position="361"/>
    </location>
</feature>
<dbReference type="Pfam" id="PF18663">
    <property type="entry name" value="Pallilysin"/>
    <property type="match status" value="1"/>
</dbReference>
<keyword evidence="3" id="KW-1185">Reference proteome</keyword>
<organism evidence="2 3">
    <name type="scientific">Thiospirochaeta perfilievii</name>
    <dbReference type="NCBI Taxonomy" id="252967"/>
    <lineage>
        <taxon>Bacteria</taxon>
        <taxon>Pseudomonadati</taxon>
        <taxon>Spirochaetota</taxon>
        <taxon>Spirochaetia</taxon>
        <taxon>Spirochaetales</taxon>
        <taxon>Spirochaetaceae</taxon>
        <taxon>Thiospirochaeta</taxon>
    </lineage>
</organism>